<protein>
    <submittedName>
        <fullName evidence="1">Uncharacterized protein</fullName>
    </submittedName>
</protein>
<dbReference type="Proteomes" id="UP000654345">
    <property type="component" value="Unassembled WGS sequence"/>
</dbReference>
<keyword evidence="2" id="KW-1185">Reference proteome</keyword>
<name>A0ABQ3V796_9CHLR</name>
<proteinExistence type="predicted"/>
<organism evidence="1 2">
    <name type="scientific">Ktedonobacter robiniae</name>
    <dbReference type="NCBI Taxonomy" id="2778365"/>
    <lineage>
        <taxon>Bacteria</taxon>
        <taxon>Bacillati</taxon>
        <taxon>Chloroflexota</taxon>
        <taxon>Ktedonobacteria</taxon>
        <taxon>Ktedonobacterales</taxon>
        <taxon>Ktedonobacteraceae</taxon>
        <taxon>Ktedonobacter</taxon>
    </lineage>
</organism>
<evidence type="ECO:0000313" key="2">
    <source>
        <dbReference type="Proteomes" id="UP000654345"/>
    </source>
</evidence>
<comment type="caution">
    <text evidence="1">The sequence shown here is derived from an EMBL/GenBank/DDBJ whole genome shotgun (WGS) entry which is preliminary data.</text>
</comment>
<sequence length="60" mass="6633">MVVADKQDGQFMGMPPEIICEMISLSHLRVLIEGGVPGRHESLKSDLCEECSIFDVINTI</sequence>
<reference evidence="1 2" key="1">
    <citation type="journal article" date="2021" name="Int. J. Syst. Evol. Microbiol.">
        <title>Reticulibacter mediterranei gen. nov., sp. nov., within the new family Reticulibacteraceae fam. nov., and Ktedonospora formicarum gen. nov., sp. nov., Ktedonobacter robiniae sp. nov., Dictyobacter formicarum sp. nov. and Dictyobacter arantiisoli sp. nov., belonging to the class Ktedonobacteria.</title>
        <authorList>
            <person name="Yabe S."/>
            <person name="Zheng Y."/>
            <person name="Wang C.M."/>
            <person name="Sakai Y."/>
            <person name="Abe K."/>
            <person name="Yokota A."/>
            <person name="Donadio S."/>
            <person name="Cavaletti L."/>
            <person name="Monciardini P."/>
        </authorList>
    </citation>
    <scope>NUCLEOTIDE SEQUENCE [LARGE SCALE GENOMIC DNA]</scope>
    <source>
        <strain evidence="1 2">SOSP1-30</strain>
    </source>
</reference>
<gene>
    <name evidence="1" type="ORF">KSB_88770</name>
</gene>
<accession>A0ABQ3V796</accession>
<evidence type="ECO:0000313" key="1">
    <source>
        <dbReference type="EMBL" id="GHO60402.1"/>
    </source>
</evidence>
<dbReference type="EMBL" id="BNJG01000005">
    <property type="protein sequence ID" value="GHO60402.1"/>
    <property type="molecule type" value="Genomic_DNA"/>
</dbReference>